<dbReference type="Ensembl" id="ENSPNAT00000035599.2">
    <property type="protein sequence ID" value="ENSPNAP00000010158.2"/>
    <property type="gene ID" value="ENSPNAG00000015674.2"/>
</dbReference>
<comment type="similarity">
    <text evidence="2">Belongs to the motilin family.</text>
</comment>
<feature type="region of interest" description="Disordered" evidence="8">
    <location>
        <begin position="29"/>
        <end position="50"/>
    </location>
</feature>
<feature type="domain" description="Motilin/ghrelin-associated peptide" evidence="10">
    <location>
        <begin position="69"/>
        <end position="102"/>
    </location>
</feature>
<dbReference type="GeneTree" id="ENSGT01010000222866"/>
<organism evidence="11 12">
    <name type="scientific">Pygocentrus nattereri</name>
    <name type="common">Red-bellied piranha</name>
    <dbReference type="NCBI Taxonomy" id="42514"/>
    <lineage>
        <taxon>Eukaryota</taxon>
        <taxon>Metazoa</taxon>
        <taxon>Chordata</taxon>
        <taxon>Craniata</taxon>
        <taxon>Vertebrata</taxon>
        <taxon>Euteleostomi</taxon>
        <taxon>Actinopterygii</taxon>
        <taxon>Neopterygii</taxon>
        <taxon>Teleostei</taxon>
        <taxon>Ostariophysi</taxon>
        <taxon>Characiformes</taxon>
        <taxon>Characoidei</taxon>
        <taxon>Pygocentrus</taxon>
    </lineage>
</organism>
<evidence type="ECO:0000256" key="1">
    <source>
        <dbReference type="ARBA" id="ARBA00004613"/>
    </source>
</evidence>
<keyword evidence="6" id="KW-0027">Amidation</keyword>
<keyword evidence="7" id="KW-0449">Lipoprotein</keyword>
<dbReference type="OrthoDB" id="9896247at2759"/>
<dbReference type="GO" id="GO:0007507">
    <property type="term" value="P:heart development"/>
    <property type="evidence" value="ECO:0007669"/>
    <property type="project" value="Ensembl"/>
</dbReference>
<evidence type="ECO:0000256" key="4">
    <source>
        <dbReference type="ARBA" id="ARBA00022702"/>
    </source>
</evidence>
<dbReference type="GO" id="GO:0032094">
    <property type="term" value="P:response to food"/>
    <property type="evidence" value="ECO:0007669"/>
    <property type="project" value="Ensembl"/>
</dbReference>
<evidence type="ECO:0000256" key="6">
    <source>
        <dbReference type="ARBA" id="ARBA00022815"/>
    </source>
</evidence>
<evidence type="ECO:0000256" key="8">
    <source>
        <dbReference type="SAM" id="MobiDB-lite"/>
    </source>
</evidence>
<keyword evidence="4" id="KW-0372">Hormone</keyword>
<evidence type="ECO:0000256" key="2">
    <source>
        <dbReference type="ARBA" id="ARBA00006473"/>
    </source>
</evidence>
<feature type="signal peptide" evidence="9">
    <location>
        <begin position="1"/>
        <end position="26"/>
    </location>
</feature>
<protein>
    <recommendedName>
        <fullName evidence="10">Motilin/ghrelin-associated peptide domain-containing protein</fullName>
    </recommendedName>
</protein>
<comment type="subcellular location">
    <subcellularLocation>
        <location evidence="1">Secreted</location>
    </subcellularLocation>
</comment>
<keyword evidence="12" id="KW-1185">Reference proteome</keyword>
<evidence type="ECO:0000256" key="5">
    <source>
        <dbReference type="ARBA" id="ARBA00022729"/>
    </source>
</evidence>
<dbReference type="OMA" id="MSAPFEL"/>
<dbReference type="PANTHER" id="PTHR14122:SF1">
    <property type="entry name" value="APPETITE-REGULATING HORMONE"/>
    <property type="match status" value="1"/>
</dbReference>
<accession>A0A3B4CFA3</accession>
<evidence type="ECO:0000256" key="7">
    <source>
        <dbReference type="ARBA" id="ARBA00023288"/>
    </source>
</evidence>
<dbReference type="GO" id="GO:0043009">
    <property type="term" value="P:chordate embryonic development"/>
    <property type="evidence" value="ECO:0007669"/>
    <property type="project" value="Ensembl"/>
</dbReference>
<sequence length="108" mass="11937">MPCPNRTGHAILLLFALSLWAECVMSGSSFLSPTQKPQGRGDRKPPRLGRRAAADLEIPIPLEDNHFMMSAPFQLGVSLTEEEYEEYGPMLQKILLNVLGDTPPLGLF</sequence>
<evidence type="ECO:0000313" key="11">
    <source>
        <dbReference type="Ensembl" id="ENSPNAP00000010158.2"/>
    </source>
</evidence>
<proteinExistence type="inferred from homology"/>
<dbReference type="STRING" id="42514.ENSPNAP00000010158"/>
<dbReference type="Pfam" id="PF04643">
    <property type="entry name" value="Motilin_assoc"/>
    <property type="match status" value="1"/>
</dbReference>
<dbReference type="GO" id="GO:0016608">
    <property type="term" value="F:growth hormone-releasing hormone activity"/>
    <property type="evidence" value="ECO:0007669"/>
    <property type="project" value="InterPro"/>
</dbReference>
<feature type="chain" id="PRO_5043960685" description="Motilin/ghrelin-associated peptide domain-containing protein" evidence="9">
    <location>
        <begin position="27"/>
        <end position="108"/>
    </location>
</feature>
<evidence type="ECO:0000256" key="9">
    <source>
        <dbReference type="SAM" id="SignalP"/>
    </source>
</evidence>
<dbReference type="GO" id="GO:0032095">
    <property type="term" value="P:regulation of response to food"/>
    <property type="evidence" value="ECO:0007669"/>
    <property type="project" value="Ensembl"/>
</dbReference>
<dbReference type="InterPro" id="IPR006737">
    <property type="entry name" value="Motilin_assoc"/>
</dbReference>
<dbReference type="PANTHER" id="PTHR14122">
    <property type="entry name" value="GHRELIN PRECURSOR"/>
    <property type="match status" value="1"/>
</dbReference>
<gene>
    <name evidence="11" type="primary">GHRL</name>
</gene>
<dbReference type="GO" id="GO:0060398">
    <property type="term" value="P:regulation of growth hormone receptor signaling pathway"/>
    <property type="evidence" value="ECO:0007669"/>
    <property type="project" value="Ensembl"/>
</dbReference>
<dbReference type="Proteomes" id="UP001501920">
    <property type="component" value="Chromosome 26"/>
</dbReference>
<reference evidence="11" key="2">
    <citation type="submission" date="2025-08" db="UniProtKB">
        <authorList>
            <consortium name="Ensembl"/>
        </authorList>
    </citation>
    <scope>IDENTIFICATION</scope>
</reference>
<reference evidence="11" key="3">
    <citation type="submission" date="2025-09" db="UniProtKB">
        <authorList>
            <consortium name="Ensembl"/>
        </authorList>
    </citation>
    <scope>IDENTIFICATION</scope>
</reference>
<evidence type="ECO:0000313" key="12">
    <source>
        <dbReference type="Proteomes" id="UP001501920"/>
    </source>
</evidence>
<name>A0A3B4CFA3_PYGNA</name>
<keyword evidence="5 9" id="KW-0732">Signal</keyword>
<evidence type="ECO:0000259" key="10">
    <source>
        <dbReference type="Pfam" id="PF04643"/>
    </source>
</evidence>
<dbReference type="InterPro" id="IPR005441">
    <property type="entry name" value="Preproghrelin"/>
</dbReference>
<evidence type="ECO:0000256" key="3">
    <source>
        <dbReference type="ARBA" id="ARBA00022525"/>
    </source>
</evidence>
<dbReference type="AlphaFoldDB" id="A0A3B4CFA3"/>
<reference evidence="11 12" key="1">
    <citation type="submission" date="2020-10" db="EMBL/GenBank/DDBJ databases">
        <title>Pygocentrus nattereri (red-bellied piranha) genome, fPygNat1, primary haplotype.</title>
        <authorList>
            <person name="Myers G."/>
            <person name="Meyer A."/>
            <person name="Karagic N."/>
            <person name="Pippel M."/>
            <person name="Winkler S."/>
            <person name="Tracey A."/>
            <person name="Wood J."/>
            <person name="Formenti G."/>
            <person name="Howe K."/>
            <person name="Fedrigo O."/>
            <person name="Jarvis E.D."/>
        </authorList>
    </citation>
    <scope>NUCLEOTIDE SEQUENCE [LARGE SCALE GENOMIC DNA]</scope>
</reference>
<dbReference type="GO" id="GO:0005576">
    <property type="term" value="C:extracellular region"/>
    <property type="evidence" value="ECO:0007669"/>
    <property type="project" value="UniProtKB-SubCell"/>
</dbReference>
<keyword evidence="3" id="KW-0964">Secreted</keyword>